<comment type="caution">
    <text evidence="1">The sequence shown here is derived from an EMBL/GenBank/DDBJ whole genome shotgun (WGS) entry which is preliminary data.</text>
</comment>
<name>A0ABN9D021_9NEOB</name>
<keyword evidence="2" id="KW-1185">Reference proteome</keyword>
<protein>
    <submittedName>
        <fullName evidence="1">Uncharacterized protein</fullName>
    </submittedName>
</protein>
<gene>
    <name evidence="1" type="ORF">SPARVUS_LOCUS5925560</name>
</gene>
<evidence type="ECO:0000313" key="1">
    <source>
        <dbReference type="EMBL" id="CAI9564542.1"/>
    </source>
</evidence>
<organism evidence="1 2">
    <name type="scientific">Staurois parvus</name>
    <dbReference type="NCBI Taxonomy" id="386267"/>
    <lineage>
        <taxon>Eukaryota</taxon>
        <taxon>Metazoa</taxon>
        <taxon>Chordata</taxon>
        <taxon>Craniata</taxon>
        <taxon>Vertebrata</taxon>
        <taxon>Euteleostomi</taxon>
        <taxon>Amphibia</taxon>
        <taxon>Batrachia</taxon>
        <taxon>Anura</taxon>
        <taxon>Neobatrachia</taxon>
        <taxon>Ranoidea</taxon>
        <taxon>Ranidae</taxon>
        <taxon>Staurois</taxon>
    </lineage>
</organism>
<accession>A0ABN9D021</accession>
<reference evidence="1" key="1">
    <citation type="submission" date="2023-05" db="EMBL/GenBank/DDBJ databases">
        <authorList>
            <person name="Stuckert A."/>
        </authorList>
    </citation>
    <scope>NUCLEOTIDE SEQUENCE</scope>
</reference>
<dbReference type="EMBL" id="CATNWA010013068">
    <property type="protein sequence ID" value="CAI9564542.1"/>
    <property type="molecule type" value="Genomic_DNA"/>
</dbReference>
<sequence length="37" mass="4205">MITTLYHVTRCDQSQLALYHVTSCDQSRAQTVFLNGC</sequence>
<dbReference type="Proteomes" id="UP001162483">
    <property type="component" value="Unassembled WGS sequence"/>
</dbReference>
<proteinExistence type="predicted"/>
<evidence type="ECO:0000313" key="2">
    <source>
        <dbReference type="Proteomes" id="UP001162483"/>
    </source>
</evidence>